<organism evidence="1 2">
    <name type="scientific">Wuchereria bancrofti</name>
    <dbReference type="NCBI Taxonomy" id="6293"/>
    <lineage>
        <taxon>Eukaryota</taxon>
        <taxon>Metazoa</taxon>
        <taxon>Ecdysozoa</taxon>
        <taxon>Nematoda</taxon>
        <taxon>Chromadorea</taxon>
        <taxon>Rhabditida</taxon>
        <taxon>Spirurina</taxon>
        <taxon>Spiruromorpha</taxon>
        <taxon>Filarioidea</taxon>
        <taxon>Onchocercidae</taxon>
        <taxon>Wuchereria</taxon>
    </lineage>
</organism>
<dbReference type="Proteomes" id="UP000004810">
    <property type="component" value="Unassembled WGS sequence"/>
</dbReference>
<evidence type="ECO:0000313" key="1">
    <source>
        <dbReference type="EMBL" id="EJW73358.1"/>
    </source>
</evidence>
<gene>
    <name evidence="1" type="ORF">WUBG_15737</name>
</gene>
<proteinExistence type="predicted"/>
<feature type="non-terminal residue" evidence="1">
    <location>
        <position position="61"/>
    </location>
</feature>
<sequence>LAFLVVQMPTAIASISQLIEEVKMVAANAEAEILISIANKIEMQRLNLKLQKAEQKSRENF</sequence>
<name>J9DUK8_WUCBA</name>
<protein>
    <submittedName>
        <fullName evidence="1">Uncharacterized protein</fullName>
    </submittedName>
</protein>
<accession>J9DUK8</accession>
<dbReference type="AlphaFoldDB" id="J9DUK8"/>
<comment type="caution">
    <text evidence="1">The sequence shown here is derived from an EMBL/GenBank/DDBJ whole genome shotgun (WGS) entry which is preliminary data.</text>
</comment>
<dbReference type="EMBL" id="ADBV01014227">
    <property type="protein sequence ID" value="EJW73358.1"/>
    <property type="molecule type" value="Genomic_DNA"/>
</dbReference>
<evidence type="ECO:0000313" key="2">
    <source>
        <dbReference type="Proteomes" id="UP000004810"/>
    </source>
</evidence>
<reference evidence="2" key="1">
    <citation type="submission" date="2012-08" db="EMBL/GenBank/DDBJ databases">
        <title>The Genome Sequence of Wuchereria bancrofti.</title>
        <authorList>
            <person name="Nutman T.B."/>
            <person name="Fink D.L."/>
            <person name="Russ C."/>
            <person name="Young S."/>
            <person name="Zeng Q."/>
            <person name="Koehrsen M."/>
            <person name="Alvarado L."/>
            <person name="Berlin A."/>
            <person name="Chapman S.B."/>
            <person name="Chen Z."/>
            <person name="Freedman E."/>
            <person name="Gellesch M."/>
            <person name="Goldberg J."/>
            <person name="Griggs A."/>
            <person name="Gujja S."/>
            <person name="Heilman E.R."/>
            <person name="Heiman D."/>
            <person name="Hepburn T."/>
            <person name="Howarth C."/>
            <person name="Jen D."/>
            <person name="Larson L."/>
            <person name="Lewis B."/>
            <person name="Mehta T."/>
            <person name="Park D."/>
            <person name="Pearson M."/>
            <person name="Roberts A."/>
            <person name="Saif S."/>
            <person name="Shea T."/>
            <person name="Shenoy N."/>
            <person name="Sisk P."/>
            <person name="Stolte C."/>
            <person name="Sykes S."/>
            <person name="Walk T."/>
            <person name="White J."/>
            <person name="Yandava C."/>
            <person name="Haas B."/>
            <person name="Henn M.R."/>
            <person name="Nusbaum C."/>
            <person name="Birren B."/>
        </authorList>
    </citation>
    <scope>NUCLEOTIDE SEQUENCE [LARGE SCALE GENOMIC DNA]</scope>
    <source>
        <strain evidence="2">NA</strain>
    </source>
</reference>
<feature type="non-terminal residue" evidence="1">
    <location>
        <position position="1"/>
    </location>
</feature>